<sequence>MPDWRRRAFLASSVAGLTAVAGCSSLPVVGDSDDEPSYDYQRLGDAADPDAVPEPSLYPGSVPDALAEAHYERGRSLLDGVPADLSFPNGVVEARLTDQRERAAEGFAAAPADVSSVGTLGQWRRSREDAAEVRGAYDAASGDLTQADIADRRARVRSDLRSFRSDWSYRGDTVAEAVAVHRQLERLASSTTRSLLERRRLPDDLQSAVLTAGEVVADLEGRPR</sequence>
<accession>A0A6B0SMW1</accession>
<organism evidence="2 3">
    <name type="scientific">Halobacterium bonnevillei</name>
    <dbReference type="NCBI Taxonomy" id="2692200"/>
    <lineage>
        <taxon>Archaea</taxon>
        <taxon>Methanobacteriati</taxon>
        <taxon>Methanobacteriota</taxon>
        <taxon>Stenosarchaea group</taxon>
        <taxon>Halobacteria</taxon>
        <taxon>Halobacteriales</taxon>
        <taxon>Halobacteriaceae</taxon>
        <taxon>Halobacterium</taxon>
    </lineage>
</organism>
<feature type="non-terminal residue" evidence="2">
    <location>
        <position position="224"/>
    </location>
</feature>
<gene>
    <name evidence="2" type="ORF">GRX66_14940</name>
</gene>
<dbReference type="AlphaFoldDB" id="A0A6B0SMW1"/>
<name>A0A6B0SMW1_9EURY</name>
<evidence type="ECO:0000256" key="1">
    <source>
        <dbReference type="SAM" id="MobiDB-lite"/>
    </source>
</evidence>
<dbReference type="OrthoDB" id="241453at2157"/>
<dbReference type="EMBL" id="WUUU01000157">
    <property type="protein sequence ID" value="MXR21836.1"/>
    <property type="molecule type" value="Genomic_DNA"/>
</dbReference>
<evidence type="ECO:0000313" key="2">
    <source>
        <dbReference type="EMBL" id="MXR21836.1"/>
    </source>
</evidence>
<dbReference type="Proteomes" id="UP000471521">
    <property type="component" value="Unassembled WGS sequence"/>
</dbReference>
<protein>
    <submittedName>
        <fullName evidence="2">Uncharacterized protein</fullName>
    </submittedName>
</protein>
<dbReference type="PROSITE" id="PS51257">
    <property type="entry name" value="PROKAR_LIPOPROTEIN"/>
    <property type="match status" value="1"/>
</dbReference>
<proteinExistence type="predicted"/>
<feature type="region of interest" description="Disordered" evidence="1">
    <location>
        <begin position="25"/>
        <end position="53"/>
    </location>
</feature>
<reference evidence="2 3" key="1">
    <citation type="submission" date="2019-12" db="EMBL/GenBank/DDBJ databases">
        <title>Isolation and characterization of three novel carbon monoxide-oxidizing members of Halobacteria from salione crusts and soils.</title>
        <authorList>
            <person name="Myers M.R."/>
            <person name="King G.M."/>
        </authorList>
    </citation>
    <scope>NUCLEOTIDE SEQUENCE [LARGE SCALE GENOMIC DNA]</scope>
    <source>
        <strain evidence="2 3">PCN9</strain>
    </source>
</reference>
<evidence type="ECO:0000313" key="3">
    <source>
        <dbReference type="Proteomes" id="UP000471521"/>
    </source>
</evidence>
<keyword evidence="3" id="KW-1185">Reference proteome</keyword>
<comment type="caution">
    <text evidence="2">The sequence shown here is derived from an EMBL/GenBank/DDBJ whole genome shotgun (WGS) entry which is preliminary data.</text>
</comment>